<dbReference type="UniPathway" id="UPA00060"/>
<feature type="binding site" evidence="10">
    <location>
        <position position="268"/>
    </location>
    <ligand>
        <name>Zn(2+)</name>
        <dbReference type="ChEBI" id="CHEBI:29105"/>
    </ligand>
</feature>
<dbReference type="HAMAP" id="MF_00089">
    <property type="entry name" value="ThiC"/>
    <property type="match status" value="1"/>
</dbReference>
<dbReference type="GO" id="GO:0008270">
    <property type="term" value="F:zinc ion binding"/>
    <property type="evidence" value="ECO:0007669"/>
    <property type="project" value="UniProtKB-UniRule"/>
</dbReference>
<dbReference type="GO" id="GO:0009229">
    <property type="term" value="P:thiamine diphosphate biosynthetic process"/>
    <property type="evidence" value="ECO:0007669"/>
    <property type="project" value="UniProtKB-UniRule"/>
</dbReference>
<feature type="binding site" evidence="10">
    <location>
        <position position="264"/>
    </location>
    <ligand>
        <name>substrate</name>
    </ligand>
</feature>
<reference evidence="12" key="1">
    <citation type="submission" date="2016-10" db="EMBL/GenBank/DDBJ databases">
        <authorList>
            <person name="Varghese N."/>
            <person name="Submissions S."/>
        </authorList>
    </citation>
    <scope>NUCLEOTIDE SEQUENCE [LARGE SCALE GENOMIC DNA]</scope>
    <source>
        <strain evidence="12">DSM 8415</strain>
    </source>
</reference>
<dbReference type="EC" id="4.1.99.17" evidence="10"/>
<feature type="binding site" evidence="10">
    <location>
        <begin position="225"/>
        <end position="228"/>
    </location>
    <ligand>
        <name>substrate</name>
    </ligand>
</feature>
<gene>
    <name evidence="10" type="primary">thiC</name>
    <name evidence="11" type="ORF">SAMN05660835_00019</name>
</gene>
<dbReference type="InterPro" id="IPR002817">
    <property type="entry name" value="ThiC/BzaA/B"/>
</dbReference>
<feature type="binding site" evidence="10">
    <location>
        <position position="162"/>
    </location>
    <ligand>
        <name>substrate</name>
    </ligand>
</feature>
<keyword evidence="2 10" id="KW-0004">4Fe-4S</keyword>
<dbReference type="FunFam" id="3.20.20.540:FF:000001">
    <property type="entry name" value="Phosphomethylpyrimidine synthase"/>
    <property type="match status" value="1"/>
</dbReference>
<comment type="function">
    <text evidence="1 10">Catalyzes the synthesis of the hydroxymethylpyrimidine phosphate (HMP-P) moiety of thiamine from aminoimidazole ribotide (AIR) in a radical S-adenosyl-L-methionine (SAM)-dependent reaction.</text>
</comment>
<dbReference type="InterPro" id="IPR038521">
    <property type="entry name" value="ThiC/Bza_core_dom"/>
</dbReference>
<dbReference type="GO" id="GO:0009228">
    <property type="term" value="P:thiamine biosynthetic process"/>
    <property type="evidence" value="ECO:0007669"/>
    <property type="project" value="UniProtKB-UniRule"/>
</dbReference>
<protein>
    <recommendedName>
        <fullName evidence="10">Phosphomethylpyrimidine synthase</fullName>
        <ecNumber evidence="10">4.1.99.17</ecNumber>
    </recommendedName>
    <alternativeName>
        <fullName evidence="10">Hydroxymethylpyrimidine phosphate synthase</fullName>
        <shortName evidence="10">HMP-P synthase</shortName>
        <shortName evidence="10">HMP-phosphate synthase</shortName>
        <shortName evidence="10">HMPP synthase</shortName>
    </alternativeName>
    <alternativeName>
        <fullName evidence="10">Thiamine biosynthesis protein ThiC</fullName>
    </alternativeName>
</protein>
<feature type="binding site" evidence="10">
    <location>
        <position position="411"/>
    </location>
    <ligand>
        <name>[4Fe-4S] cluster</name>
        <dbReference type="ChEBI" id="CHEBI:49883"/>
        <note>4Fe-4S-S-AdoMet</note>
    </ligand>
</feature>
<keyword evidence="8 10" id="KW-0411">Iron-sulfur</keyword>
<evidence type="ECO:0000256" key="1">
    <source>
        <dbReference type="ARBA" id="ARBA00003175"/>
    </source>
</evidence>
<keyword evidence="7 10" id="KW-0408">Iron</keyword>
<dbReference type="NCBIfam" id="NF009895">
    <property type="entry name" value="PRK13352.1"/>
    <property type="match status" value="1"/>
</dbReference>
<dbReference type="GO" id="GO:0070284">
    <property type="term" value="F:phosphomethylpyrimidine synthase activity"/>
    <property type="evidence" value="ECO:0007669"/>
    <property type="project" value="UniProtKB-EC"/>
</dbReference>
<dbReference type="AlphaFoldDB" id="A0A1G6HLA7"/>
<name>A0A1G6HLA7_9BACT</name>
<evidence type="ECO:0000256" key="4">
    <source>
        <dbReference type="ARBA" id="ARBA00022723"/>
    </source>
</evidence>
<feature type="binding site" evidence="10">
    <location>
        <position position="415"/>
    </location>
    <ligand>
        <name>[4Fe-4S] cluster</name>
        <dbReference type="ChEBI" id="CHEBI:49883"/>
        <note>4Fe-4S-S-AdoMet</note>
    </ligand>
</feature>
<comment type="cofactor">
    <cofactor evidence="10">
        <name>[4Fe-4S] cluster</name>
        <dbReference type="ChEBI" id="CHEBI:49883"/>
    </cofactor>
    <text evidence="10">Binds 1 [4Fe-4S] cluster per subunit. The cluster is coordinated with 3 cysteines and an exchangeable S-adenosyl-L-methionine.</text>
</comment>
<keyword evidence="3 10" id="KW-0949">S-adenosyl-L-methionine</keyword>
<comment type="pathway">
    <text evidence="10">Cofactor biosynthesis; thiamine diphosphate biosynthesis.</text>
</comment>
<evidence type="ECO:0000256" key="8">
    <source>
        <dbReference type="ARBA" id="ARBA00023014"/>
    </source>
</evidence>
<keyword evidence="6 10" id="KW-0784">Thiamine biosynthesis</keyword>
<keyword evidence="12" id="KW-1185">Reference proteome</keyword>
<dbReference type="Gene3D" id="3.20.20.540">
    <property type="entry name" value="Radical SAM ThiC family, central domain"/>
    <property type="match status" value="1"/>
</dbReference>
<feature type="binding site" evidence="10">
    <location>
        <position position="123"/>
    </location>
    <ligand>
        <name>substrate</name>
    </ligand>
</feature>
<evidence type="ECO:0000256" key="9">
    <source>
        <dbReference type="ARBA" id="ARBA00023239"/>
    </source>
</evidence>
<feature type="binding site" evidence="10">
    <location>
        <position position="65"/>
    </location>
    <ligand>
        <name>substrate</name>
    </ligand>
</feature>
<dbReference type="NCBIfam" id="TIGR00190">
    <property type="entry name" value="thiC"/>
    <property type="match status" value="1"/>
</dbReference>
<feature type="binding site" evidence="10">
    <location>
        <position position="332"/>
    </location>
    <ligand>
        <name>Zn(2+)</name>
        <dbReference type="ChEBI" id="CHEBI:29105"/>
    </ligand>
</feature>
<dbReference type="SFLD" id="SFLDG01114">
    <property type="entry name" value="phosphomethylpyrimidine_syntha"/>
    <property type="match status" value="1"/>
</dbReference>
<feature type="binding site" evidence="10">
    <location>
        <position position="408"/>
    </location>
    <ligand>
        <name>[4Fe-4S] cluster</name>
        <dbReference type="ChEBI" id="CHEBI:49883"/>
        <note>4Fe-4S-S-AdoMet</note>
    </ligand>
</feature>
<feature type="binding site" evidence="10">
    <location>
        <begin position="184"/>
        <end position="186"/>
    </location>
    <ligand>
        <name>substrate</name>
    </ligand>
</feature>
<evidence type="ECO:0000313" key="11">
    <source>
        <dbReference type="EMBL" id="SDB95039.1"/>
    </source>
</evidence>
<dbReference type="Pfam" id="PF01964">
    <property type="entry name" value="ThiC_Rad_SAM"/>
    <property type="match status" value="1"/>
</dbReference>
<feature type="binding site" evidence="10">
    <location>
        <position position="291"/>
    </location>
    <ligand>
        <name>substrate</name>
    </ligand>
</feature>
<dbReference type="GO" id="GO:0051539">
    <property type="term" value="F:4 iron, 4 sulfur cluster binding"/>
    <property type="evidence" value="ECO:0007669"/>
    <property type="project" value="UniProtKB-KW"/>
</dbReference>
<organism evidence="11 12">
    <name type="scientific">Desulfurella multipotens</name>
    <dbReference type="NCBI Taxonomy" id="79269"/>
    <lineage>
        <taxon>Bacteria</taxon>
        <taxon>Pseudomonadati</taxon>
        <taxon>Campylobacterota</taxon>
        <taxon>Desulfurellia</taxon>
        <taxon>Desulfurellales</taxon>
        <taxon>Desulfurellaceae</taxon>
        <taxon>Desulfurella</taxon>
    </lineage>
</organism>
<evidence type="ECO:0000313" key="12">
    <source>
        <dbReference type="Proteomes" id="UP000199411"/>
    </source>
</evidence>
<dbReference type="Gene3D" id="6.10.250.620">
    <property type="match status" value="1"/>
</dbReference>
<feature type="binding site" evidence="10">
    <location>
        <position position="94"/>
    </location>
    <ligand>
        <name>substrate</name>
    </ligand>
</feature>
<comment type="similarity">
    <text evidence="10">Belongs to the ThiC family.</text>
</comment>
<dbReference type="RefSeq" id="WP_025392396.1">
    <property type="nucleotide sequence ID" value="NZ_FMYU01000001.1"/>
</dbReference>
<proteinExistence type="inferred from homology"/>
<keyword evidence="4 10" id="KW-0479">Metal-binding</keyword>
<comment type="catalytic activity">
    <reaction evidence="10">
        <text>5-amino-1-(5-phospho-beta-D-ribosyl)imidazole + S-adenosyl-L-methionine = 4-amino-2-methyl-5-(phosphooxymethyl)pyrimidine + CO + 5'-deoxyadenosine + formate + L-methionine + 3 H(+)</text>
        <dbReference type="Rhea" id="RHEA:24840"/>
        <dbReference type="ChEBI" id="CHEBI:15378"/>
        <dbReference type="ChEBI" id="CHEBI:15740"/>
        <dbReference type="ChEBI" id="CHEBI:17245"/>
        <dbReference type="ChEBI" id="CHEBI:17319"/>
        <dbReference type="ChEBI" id="CHEBI:57844"/>
        <dbReference type="ChEBI" id="CHEBI:58354"/>
        <dbReference type="ChEBI" id="CHEBI:59789"/>
        <dbReference type="ChEBI" id="CHEBI:137981"/>
        <dbReference type="EC" id="4.1.99.17"/>
    </reaction>
</comment>
<keyword evidence="9 10" id="KW-0456">Lyase</keyword>
<dbReference type="SFLD" id="SFLDS00113">
    <property type="entry name" value="Radical_SAM_Phosphomethylpyrim"/>
    <property type="match status" value="1"/>
</dbReference>
<evidence type="ECO:0000256" key="2">
    <source>
        <dbReference type="ARBA" id="ARBA00022485"/>
    </source>
</evidence>
<sequence>MTQIEYAQKGIVTKQIEEVALKEKRSPEFIMEGLIKGTIVIPKNINHQIEAMGVGKGLRTKVNANIGTSSDIVDINAELLKVKAAIEAKADSIMDLSTGGDLDFFRRKILHESTIVVGNVPIYQAAVEVATKEGSIVHLTKDYLLKTIEKQAQDGIDYMTLHCGVTQSSLERLINQGRIEDIVSRGGSFLAVWMLYHEKENPLYEYFDDILEIVKKYDVTISLGDGFRPGAIADATDRAQIEELIILGELHKKALKAGVQSMIEGPGHVPIDQIITNAKIEEAVCEGAPFYVLGPVVTDIAPGYDHITSAIGGALMASYGADMLCYVTKAEHVRLPNPEDVREGVIVTRIAAHAADIAKKIPGAIDWDIEMSKARKNLDWNKMIELSIDPNYVKSQRESSMPKESDVCTMCGKFCAIKLLNKALRNR</sequence>
<dbReference type="SFLD" id="SFLDF00407">
    <property type="entry name" value="phosphomethylpyrimidine_syntha"/>
    <property type="match status" value="1"/>
</dbReference>
<evidence type="ECO:0000256" key="7">
    <source>
        <dbReference type="ARBA" id="ARBA00023004"/>
    </source>
</evidence>
<dbReference type="GO" id="GO:0005829">
    <property type="term" value="C:cytosol"/>
    <property type="evidence" value="ECO:0007669"/>
    <property type="project" value="TreeGrafter"/>
</dbReference>
<evidence type="ECO:0000256" key="6">
    <source>
        <dbReference type="ARBA" id="ARBA00022977"/>
    </source>
</evidence>
<dbReference type="OrthoDB" id="9805897at2"/>
<dbReference type="InterPro" id="IPR037509">
    <property type="entry name" value="ThiC"/>
</dbReference>
<dbReference type="PANTHER" id="PTHR30557">
    <property type="entry name" value="THIAMINE BIOSYNTHESIS PROTEIN THIC"/>
    <property type="match status" value="1"/>
</dbReference>
<dbReference type="PANTHER" id="PTHR30557:SF1">
    <property type="entry name" value="PHOSPHOMETHYLPYRIMIDINE SYNTHASE, CHLOROPLASTIC"/>
    <property type="match status" value="1"/>
</dbReference>
<evidence type="ECO:0000256" key="5">
    <source>
        <dbReference type="ARBA" id="ARBA00022833"/>
    </source>
</evidence>
<dbReference type="EMBL" id="FMYU01000001">
    <property type="protein sequence ID" value="SDB95039.1"/>
    <property type="molecule type" value="Genomic_DNA"/>
</dbReference>
<keyword evidence="5 10" id="KW-0862">Zinc</keyword>
<evidence type="ECO:0000256" key="3">
    <source>
        <dbReference type="ARBA" id="ARBA00022691"/>
    </source>
</evidence>
<dbReference type="Proteomes" id="UP000199411">
    <property type="component" value="Unassembled WGS sequence"/>
</dbReference>
<accession>A0A1G6HLA7</accession>
<evidence type="ECO:0000256" key="10">
    <source>
        <dbReference type="HAMAP-Rule" id="MF_00089"/>
    </source>
</evidence>